<dbReference type="RefSeq" id="WP_302909959.1">
    <property type="nucleotide sequence ID" value="NZ_JAUMIS010000002.1"/>
</dbReference>
<evidence type="ECO:0000313" key="2">
    <source>
        <dbReference type="EMBL" id="MDO3722232.1"/>
    </source>
</evidence>
<organism evidence="2 3">
    <name type="scientific">Marinobacter suaedae</name>
    <dbReference type="NCBI Taxonomy" id="3057675"/>
    <lineage>
        <taxon>Bacteria</taxon>
        <taxon>Pseudomonadati</taxon>
        <taxon>Pseudomonadota</taxon>
        <taxon>Gammaproteobacteria</taxon>
        <taxon>Pseudomonadales</taxon>
        <taxon>Marinobacteraceae</taxon>
        <taxon>Marinobacter</taxon>
    </lineage>
</organism>
<protein>
    <submittedName>
        <fullName evidence="2">Uncharacterized protein</fullName>
    </submittedName>
</protein>
<proteinExistence type="predicted"/>
<keyword evidence="3" id="KW-1185">Reference proteome</keyword>
<evidence type="ECO:0000313" key="3">
    <source>
        <dbReference type="Proteomes" id="UP001168640"/>
    </source>
</evidence>
<sequence length="267" mass="28702">MPKTIPVVRQLTLGQLRELAKEVTSRHKAVTDLSGRVAKALGTAPDEVDAKHGHLRQLSPAARREARSALIREQIGNVYKPARETVGLNVKELSRTKALLEEHGASLSNPRAALDIATLAESGAAQMRSTYAASLQGLGPQALRNLAGHALTEQNGVLLAAILSHVEAQKPSDRALSPNELLAEMGPDAPVEEGGFPIFDNYREFKQVSEQLDEALTIGQRLLKGPEQRDPLGKITKGLEQSGRLPKQPTHAAFESDDEEGEGDADA</sequence>
<name>A0ABT8W1W2_9GAMM</name>
<dbReference type="EMBL" id="JAUMIS010000002">
    <property type="protein sequence ID" value="MDO3722232.1"/>
    <property type="molecule type" value="Genomic_DNA"/>
</dbReference>
<accession>A0ABT8W1W2</accession>
<comment type="caution">
    <text evidence="2">The sequence shown here is derived from an EMBL/GenBank/DDBJ whole genome shotgun (WGS) entry which is preliminary data.</text>
</comment>
<feature type="region of interest" description="Disordered" evidence="1">
    <location>
        <begin position="222"/>
        <end position="267"/>
    </location>
</feature>
<gene>
    <name evidence="2" type="ORF">QVZ43_10905</name>
</gene>
<dbReference type="Proteomes" id="UP001168640">
    <property type="component" value="Unassembled WGS sequence"/>
</dbReference>
<reference evidence="2" key="1">
    <citation type="submission" date="2023-07" db="EMBL/GenBank/DDBJ databases">
        <title>Marinobacter sp. chi1 genome sequencing and assembly.</title>
        <authorList>
            <person name="Park S."/>
        </authorList>
    </citation>
    <scope>NUCLEOTIDE SEQUENCE</scope>
    <source>
        <strain evidence="2">Chi1</strain>
    </source>
</reference>
<feature type="compositionally biased region" description="Acidic residues" evidence="1">
    <location>
        <begin position="255"/>
        <end position="267"/>
    </location>
</feature>
<evidence type="ECO:0000256" key="1">
    <source>
        <dbReference type="SAM" id="MobiDB-lite"/>
    </source>
</evidence>